<dbReference type="Gene3D" id="3.90.226.10">
    <property type="entry name" value="2-enoyl-CoA Hydratase, Chain A, domain 1"/>
    <property type="match status" value="1"/>
</dbReference>
<evidence type="ECO:0000313" key="3">
    <source>
        <dbReference type="EMBL" id="MRY12806.1"/>
    </source>
</evidence>
<dbReference type="InterPro" id="IPR029045">
    <property type="entry name" value="ClpP/crotonase-like_dom_sf"/>
</dbReference>
<protein>
    <submittedName>
        <fullName evidence="3">Signal peptidase</fullName>
    </submittedName>
</protein>
<dbReference type="Pfam" id="PF01343">
    <property type="entry name" value="Peptidase_S49"/>
    <property type="match status" value="1"/>
</dbReference>
<dbReference type="GO" id="GO:0006508">
    <property type="term" value="P:proteolysis"/>
    <property type="evidence" value="ECO:0007669"/>
    <property type="project" value="InterPro"/>
</dbReference>
<gene>
    <name evidence="3" type="ORF">GKE01_15180</name>
</gene>
<comment type="similarity">
    <text evidence="1">Belongs to the peptidase S49 family.</text>
</comment>
<dbReference type="SUPFAM" id="SSF52096">
    <property type="entry name" value="ClpP/crotonase"/>
    <property type="match status" value="1"/>
</dbReference>
<reference evidence="3" key="1">
    <citation type="journal article" date="2019" name="Nat. Med.">
        <title>A library of human gut bacterial isolates paired with longitudinal multiomics data enables mechanistic microbiome research.</title>
        <authorList>
            <person name="Poyet M."/>
            <person name="Groussin M."/>
            <person name="Gibbons S.M."/>
            <person name="Avila-Pacheco J."/>
            <person name="Jiang X."/>
            <person name="Kearney S.M."/>
            <person name="Perrotta A.R."/>
            <person name="Berdy B."/>
            <person name="Zhao S."/>
            <person name="Lieberman T.D."/>
            <person name="Swanson P.K."/>
            <person name="Smith M."/>
            <person name="Roesemann S."/>
            <person name="Alexander J.E."/>
            <person name="Rich S.A."/>
            <person name="Livny J."/>
            <person name="Vlamakis H."/>
            <person name="Clish C."/>
            <person name="Bullock K."/>
            <person name="Deik A."/>
            <person name="Scott J."/>
            <person name="Pierce K.A."/>
            <person name="Xavier R.J."/>
            <person name="Alm E.J."/>
        </authorList>
    </citation>
    <scope>NUCLEOTIDE SEQUENCE</scope>
    <source>
        <strain evidence="3">BIOML-A4</strain>
    </source>
</reference>
<proteinExistence type="inferred from homology"/>
<dbReference type="RefSeq" id="WP_010802234.1">
    <property type="nucleotide sequence ID" value="NZ_CAJSYT010000001.1"/>
</dbReference>
<dbReference type="GO" id="GO:0008233">
    <property type="term" value="F:peptidase activity"/>
    <property type="evidence" value="ECO:0007669"/>
    <property type="project" value="InterPro"/>
</dbReference>
<dbReference type="PANTHER" id="PTHR42987:SF4">
    <property type="entry name" value="PROTEASE SOHB-RELATED"/>
    <property type="match status" value="1"/>
</dbReference>
<evidence type="ECO:0000259" key="2">
    <source>
        <dbReference type="Pfam" id="PF01343"/>
    </source>
</evidence>
<dbReference type="PANTHER" id="PTHR42987">
    <property type="entry name" value="PEPTIDASE S49"/>
    <property type="match status" value="1"/>
</dbReference>
<evidence type="ECO:0000256" key="1">
    <source>
        <dbReference type="ARBA" id="ARBA00008683"/>
    </source>
</evidence>
<comment type="caution">
    <text evidence="3">The sequence shown here is derived from an EMBL/GenBank/DDBJ whole genome shotgun (WGS) entry which is preliminary data.</text>
</comment>
<accession>A0A6G1ZFQ5</accession>
<dbReference type="AlphaFoldDB" id="A0A6G1ZFQ5"/>
<name>A0A6G1ZFQ5_9BACT</name>
<dbReference type="InterPro" id="IPR002142">
    <property type="entry name" value="Peptidase_S49"/>
</dbReference>
<organism evidence="3">
    <name type="scientific">Parabacteroides goldsteinii</name>
    <dbReference type="NCBI Taxonomy" id="328812"/>
    <lineage>
        <taxon>Bacteria</taxon>
        <taxon>Pseudomonadati</taxon>
        <taxon>Bacteroidota</taxon>
        <taxon>Bacteroidia</taxon>
        <taxon>Bacteroidales</taxon>
        <taxon>Tannerellaceae</taxon>
        <taxon>Parabacteroides</taxon>
    </lineage>
</organism>
<feature type="domain" description="Peptidase S49" evidence="2">
    <location>
        <begin position="146"/>
        <end position="290"/>
    </location>
</feature>
<dbReference type="EMBL" id="WKLP01000022">
    <property type="protein sequence ID" value="MRY12806.1"/>
    <property type="molecule type" value="Genomic_DNA"/>
</dbReference>
<sequence length="294" mass="31862">MLYLHNILGGVWFVEETFAANYLPLVTSYLTTPIALTGHPRNALQEEERTGDNSVQFAAVKNGAYQISDYGGWSAPEDAPKNSIAIISINGAITKYDQDCGPSGMLTKANLLARCYAEDNIKAIVLNIDSGGGEGMGCRILQEAISQRNKPVVAFCNDFVASAAYGIAASCDRVVANSTVCRIGSVGTYMTIVDASKRLENMGVKLVEVYATKSTDKNQEFYKAIQGDTAPLKKVCDTYNENFISSIANARAGVIDEDQSTWATGKMFFAPEAISLGMIDEIDTFENVLNYFNT</sequence>